<accession>A0A8C3TMZ7</accession>
<reference evidence="3" key="1">
    <citation type="submission" date="2020-10" db="EMBL/GenBank/DDBJ databases">
        <title>Catharus ustulatus (Swainson's thrush) genome, bCatUst1, primary haplotype v2.</title>
        <authorList>
            <person name="Delmore K."/>
            <person name="Vafadar M."/>
            <person name="Formenti G."/>
            <person name="Chow W."/>
            <person name="Pelan S."/>
            <person name="Howe K."/>
            <person name="Rhie A."/>
            <person name="Mountcastle J."/>
            <person name="Haase B."/>
            <person name="Fedrigo O."/>
            <person name="Jarvis E.D."/>
        </authorList>
    </citation>
    <scope>NUCLEOTIDE SEQUENCE [LARGE SCALE GENOMIC DNA]</scope>
</reference>
<dbReference type="AlphaFoldDB" id="A0A8C3TMZ7"/>
<evidence type="ECO:0000313" key="3">
    <source>
        <dbReference type="Ensembl" id="ENSCUSP00005002742.1"/>
    </source>
</evidence>
<protein>
    <submittedName>
        <fullName evidence="3">Uncharacterized protein</fullName>
    </submittedName>
</protein>
<feature type="chain" id="PRO_5047236775" evidence="2">
    <location>
        <begin position="27"/>
        <end position="155"/>
    </location>
</feature>
<sequence>MASAPLLLLQIVICSILSWGLAPASPACPGPAQKVFPQLVAGAALTWVRRMRRKRPFLTGQVGHSEPHMVTSDSPKPSSSELHAPAVMPQASGIFSTSDSSVFPVNIQLVLGTRQRHCPRHGTEILRRHSRVLHEPCTPSPQILLYLQLGLFQMQ</sequence>
<dbReference type="Ensembl" id="ENSCUST00005002886.1">
    <property type="protein sequence ID" value="ENSCUSP00005002742.1"/>
    <property type="gene ID" value="ENSCUSG00005001871.1"/>
</dbReference>
<reference evidence="3" key="2">
    <citation type="submission" date="2025-08" db="UniProtKB">
        <authorList>
            <consortium name="Ensembl"/>
        </authorList>
    </citation>
    <scope>IDENTIFICATION</scope>
</reference>
<reference evidence="3" key="3">
    <citation type="submission" date="2025-09" db="UniProtKB">
        <authorList>
            <consortium name="Ensembl"/>
        </authorList>
    </citation>
    <scope>IDENTIFICATION</scope>
</reference>
<keyword evidence="4" id="KW-1185">Reference proteome</keyword>
<name>A0A8C3TMZ7_CATUS</name>
<evidence type="ECO:0000313" key="4">
    <source>
        <dbReference type="Proteomes" id="UP000694563"/>
    </source>
</evidence>
<feature type="compositionally biased region" description="Polar residues" evidence="1">
    <location>
        <begin position="71"/>
        <end position="81"/>
    </location>
</feature>
<keyword evidence="2" id="KW-0732">Signal</keyword>
<proteinExistence type="predicted"/>
<evidence type="ECO:0000256" key="1">
    <source>
        <dbReference type="SAM" id="MobiDB-lite"/>
    </source>
</evidence>
<feature type="region of interest" description="Disordered" evidence="1">
    <location>
        <begin position="61"/>
        <end position="81"/>
    </location>
</feature>
<evidence type="ECO:0000256" key="2">
    <source>
        <dbReference type="SAM" id="SignalP"/>
    </source>
</evidence>
<organism evidence="3 4">
    <name type="scientific">Catharus ustulatus</name>
    <name type="common">Russet-backed thrush</name>
    <name type="synonym">Hylocichla ustulatus</name>
    <dbReference type="NCBI Taxonomy" id="91951"/>
    <lineage>
        <taxon>Eukaryota</taxon>
        <taxon>Metazoa</taxon>
        <taxon>Chordata</taxon>
        <taxon>Craniata</taxon>
        <taxon>Vertebrata</taxon>
        <taxon>Euteleostomi</taxon>
        <taxon>Archelosauria</taxon>
        <taxon>Archosauria</taxon>
        <taxon>Dinosauria</taxon>
        <taxon>Saurischia</taxon>
        <taxon>Theropoda</taxon>
        <taxon>Coelurosauria</taxon>
        <taxon>Aves</taxon>
        <taxon>Neognathae</taxon>
        <taxon>Neoaves</taxon>
        <taxon>Telluraves</taxon>
        <taxon>Australaves</taxon>
        <taxon>Passeriformes</taxon>
        <taxon>Turdidae</taxon>
        <taxon>Catharus</taxon>
    </lineage>
</organism>
<feature type="signal peptide" evidence="2">
    <location>
        <begin position="1"/>
        <end position="26"/>
    </location>
</feature>
<dbReference type="Proteomes" id="UP000694563">
    <property type="component" value="Chromosome 3"/>
</dbReference>